<dbReference type="PANTHER" id="PTHR14136:SF17">
    <property type="entry name" value="BTB_POZ DOMAIN-CONTAINING PROTEIN KCTD9"/>
    <property type="match status" value="1"/>
</dbReference>
<evidence type="ECO:0000256" key="1">
    <source>
        <dbReference type="SAM" id="Phobius"/>
    </source>
</evidence>
<dbReference type="Proteomes" id="UP000198362">
    <property type="component" value="Unassembled WGS sequence"/>
</dbReference>
<keyword evidence="1" id="KW-0472">Membrane</keyword>
<dbReference type="RefSeq" id="WP_089248194.1">
    <property type="nucleotide sequence ID" value="NZ_FZPH01000004.1"/>
</dbReference>
<evidence type="ECO:0000313" key="2">
    <source>
        <dbReference type="EMBL" id="SNT30374.1"/>
    </source>
</evidence>
<dbReference type="InterPro" id="IPR051082">
    <property type="entry name" value="Pentapeptide-BTB/POZ_domain"/>
</dbReference>
<organism evidence="2 3">
    <name type="scientific">Asanoa hainanensis</name>
    <dbReference type="NCBI Taxonomy" id="560556"/>
    <lineage>
        <taxon>Bacteria</taxon>
        <taxon>Bacillati</taxon>
        <taxon>Actinomycetota</taxon>
        <taxon>Actinomycetes</taxon>
        <taxon>Micromonosporales</taxon>
        <taxon>Micromonosporaceae</taxon>
        <taxon>Asanoa</taxon>
    </lineage>
</organism>
<dbReference type="PANTHER" id="PTHR14136">
    <property type="entry name" value="BTB_POZ DOMAIN-CONTAINING PROTEIN KCTD9"/>
    <property type="match status" value="1"/>
</dbReference>
<proteinExistence type="predicted"/>
<dbReference type="Gene3D" id="2.160.20.80">
    <property type="entry name" value="E3 ubiquitin-protein ligase SopA"/>
    <property type="match status" value="1"/>
</dbReference>
<dbReference type="SUPFAM" id="SSF141571">
    <property type="entry name" value="Pentapeptide repeat-like"/>
    <property type="match status" value="1"/>
</dbReference>
<dbReference type="InterPro" id="IPR001646">
    <property type="entry name" value="5peptide_repeat"/>
</dbReference>
<dbReference type="AlphaFoldDB" id="A0A239LLB4"/>
<keyword evidence="1" id="KW-1133">Transmembrane helix</keyword>
<reference evidence="2 3" key="1">
    <citation type="submission" date="2017-06" db="EMBL/GenBank/DDBJ databases">
        <authorList>
            <person name="Kim H.J."/>
            <person name="Triplett B.A."/>
        </authorList>
    </citation>
    <scope>NUCLEOTIDE SEQUENCE [LARGE SCALE GENOMIC DNA]</scope>
    <source>
        <strain evidence="2 3">CGMCC 4.5593</strain>
    </source>
</reference>
<sequence>MARLPRWFAKPYEVLSLNTFKVRRRLRHEVPVWLRRFVISCAALAALTGVALLIWRGPFWFDSQLIESIKDPEKKAQAVTTSRTTLLQIALAFGGLATIVFTARSYLLTRSGQVADRYTKAATQLVSAHPAERIGAIYALSRLMRDSPRDHRAVVDLLAGFIREARPRDEYIEDGADLEQDGTYESGWHWVGDPLPIDVQTALTALNKRPRRYESPWIQLGPTDLPGAALLHGWVDNLHFEGSNLQGADLVNARCIKGVALHECDLRAANLSGARLPASHISGANLVGALLRWADLRGSSLDGSDLRGAALRGCNLKGASLVQTDLRGVDLTEVKGLTHEQLALAVIDDGTLVPAYLGKRRRGAVPSDPEGQ</sequence>
<dbReference type="OrthoDB" id="4563217at2"/>
<evidence type="ECO:0000313" key="3">
    <source>
        <dbReference type="Proteomes" id="UP000198362"/>
    </source>
</evidence>
<keyword evidence="1" id="KW-0812">Transmembrane</keyword>
<dbReference type="Pfam" id="PF00805">
    <property type="entry name" value="Pentapeptide"/>
    <property type="match status" value="1"/>
</dbReference>
<keyword evidence="3" id="KW-1185">Reference proteome</keyword>
<feature type="transmembrane region" description="Helical" evidence="1">
    <location>
        <begin position="86"/>
        <end position="107"/>
    </location>
</feature>
<dbReference type="EMBL" id="FZPH01000004">
    <property type="protein sequence ID" value="SNT30374.1"/>
    <property type="molecule type" value="Genomic_DNA"/>
</dbReference>
<name>A0A239LLB4_9ACTN</name>
<feature type="transmembrane region" description="Helical" evidence="1">
    <location>
        <begin position="33"/>
        <end position="55"/>
    </location>
</feature>
<protein>
    <submittedName>
        <fullName evidence="2">Pentapeptide repeat-containing protein</fullName>
    </submittedName>
</protein>
<accession>A0A239LLB4</accession>
<gene>
    <name evidence="2" type="ORF">SAMN05421812_104366</name>
</gene>